<comment type="caution">
    <text evidence="2">The sequence shown here is derived from an EMBL/GenBank/DDBJ whole genome shotgun (WGS) entry which is preliminary data.</text>
</comment>
<keyword evidence="3" id="KW-1185">Reference proteome</keyword>
<gene>
    <name evidence="2" type="ORF">ACFYXI_24130</name>
</gene>
<evidence type="ECO:0000256" key="1">
    <source>
        <dbReference type="SAM" id="MobiDB-lite"/>
    </source>
</evidence>
<accession>A0ABW6SUK1</accession>
<dbReference type="Proteomes" id="UP001602013">
    <property type="component" value="Unassembled WGS sequence"/>
</dbReference>
<dbReference type="RefSeq" id="WP_387414328.1">
    <property type="nucleotide sequence ID" value="NZ_JBIASD010000016.1"/>
</dbReference>
<protein>
    <submittedName>
        <fullName evidence="2">Uncharacterized protein</fullName>
    </submittedName>
</protein>
<name>A0ABW6SUK1_9ACTN</name>
<dbReference type="EMBL" id="JBIASD010000016">
    <property type="protein sequence ID" value="MFF3668679.1"/>
    <property type="molecule type" value="Genomic_DNA"/>
</dbReference>
<dbReference type="Gene3D" id="1.10.10.60">
    <property type="entry name" value="Homeodomain-like"/>
    <property type="match status" value="1"/>
</dbReference>
<feature type="compositionally biased region" description="Basic residues" evidence="1">
    <location>
        <begin position="66"/>
        <end position="78"/>
    </location>
</feature>
<proteinExistence type="predicted"/>
<reference evidence="2 3" key="1">
    <citation type="submission" date="2024-10" db="EMBL/GenBank/DDBJ databases">
        <title>The Natural Products Discovery Center: Release of the First 8490 Sequenced Strains for Exploring Actinobacteria Biosynthetic Diversity.</title>
        <authorList>
            <person name="Kalkreuter E."/>
            <person name="Kautsar S.A."/>
            <person name="Yang D."/>
            <person name="Bader C.D."/>
            <person name="Teijaro C.N."/>
            <person name="Fluegel L."/>
            <person name="Davis C.M."/>
            <person name="Simpson J.R."/>
            <person name="Lauterbach L."/>
            <person name="Steele A.D."/>
            <person name="Gui C."/>
            <person name="Meng S."/>
            <person name="Li G."/>
            <person name="Viehrig K."/>
            <person name="Ye F."/>
            <person name="Su P."/>
            <person name="Kiefer A.F."/>
            <person name="Nichols A."/>
            <person name="Cepeda A.J."/>
            <person name="Yan W."/>
            <person name="Fan B."/>
            <person name="Jiang Y."/>
            <person name="Adhikari A."/>
            <person name="Zheng C.-J."/>
            <person name="Schuster L."/>
            <person name="Cowan T.M."/>
            <person name="Smanski M.J."/>
            <person name="Chevrette M.G."/>
            <person name="De Carvalho L.P.S."/>
            <person name="Shen B."/>
        </authorList>
    </citation>
    <scope>NUCLEOTIDE SEQUENCE [LARGE SCALE GENOMIC DNA]</scope>
    <source>
        <strain evidence="2 3">NPDC002173</strain>
    </source>
</reference>
<organism evidence="2 3">
    <name type="scientific">Microtetraspora malaysiensis</name>
    <dbReference type="NCBI Taxonomy" id="161358"/>
    <lineage>
        <taxon>Bacteria</taxon>
        <taxon>Bacillati</taxon>
        <taxon>Actinomycetota</taxon>
        <taxon>Actinomycetes</taxon>
        <taxon>Streptosporangiales</taxon>
        <taxon>Streptosporangiaceae</taxon>
        <taxon>Microtetraspora</taxon>
    </lineage>
</organism>
<sequence length="78" mass="8935">MEERDTLIDGAKRHVPERGYAHTTARDIARAADGPALLRMIETGTIRHRLVVIDAVGRRRDEPRSPARRRAMPRRAIR</sequence>
<evidence type="ECO:0000313" key="2">
    <source>
        <dbReference type="EMBL" id="MFF3668679.1"/>
    </source>
</evidence>
<evidence type="ECO:0000313" key="3">
    <source>
        <dbReference type="Proteomes" id="UP001602013"/>
    </source>
</evidence>
<feature type="region of interest" description="Disordered" evidence="1">
    <location>
        <begin position="58"/>
        <end position="78"/>
    </location>
</feature>